<protein>
    <recommendedName>
        <fullName evidence="8">Autoinducer 2 import system permease protein LsrD</fullName>
    </recommendedName>
</protein>
<dbReference type="Proteomes" id="UP001652338">
    <property type="component" value="Unassembled WGS sequence"/>
</dbReference>
<reference evidence="10 11" key="1">
    <citation type="journal article" date="2021" name="ISME Commun">
        <title>Automated analysis of genomic sequences facilitates high-throughput and comprehensive description of bacteria.</title>
        <authorList>
            <person name="Hitch T.C.A."/>
        </authorList>
    </citation>
    <scope>NUCLEOTIDE SEQUENCE [LARGE SCALE GENOMIC DNA]</scope>
    <source>
        <strain evidence="10 11">Sanger_29</strain>
    </source>
</reference>
<gene>
    <name evidence="10" type="ORF">OCV47_12710</name>
</gene>
<feature type="transmembrane region" description="Helical" evidence="9">
    <location>
        <begin position="267"/>
        <end position="286"/>
    </location>
</feature>
<evidence type="ECO:0000256" key="7">
    <source>
        <dbReference type="ARBA" id="ARBA00023136"/>
    </source>
</evidence>
<evidence type="ECO:0000256" key="6">
    <source>
        <dbReference type="ARBA" id="ARBA00022989"/>
    </source>
</evidence>
<evidence type="ECO:0000313" key="11">
    <source>
        <dbReference type="Proteomes" id="UP001652338"/>
    </source>
</evidence>
<sequence>MEKKKEESSISYTNILNKIIPFLGLAIMIIVFQVFGDGKLLTQGNIKSILNQSVYVAIMAFGAIFVYSHGGMDLSYGSVIGFSVLCGILIGRAGAPFPVIVIVNIVSAVVWFMLNGIVSVYLRVSPFITSLCIMYMCRGILNTVCAKEKYSVPVYIYNYDNWTVKIVVLVVAFIICYLLFEKSWIGKANKAIGGNPLAAQQAGVNVERTKMIAYLISGITVGVGGFILMARAGSVSTSTGQGLEMNVITALVLGGVPLSGGSRAKMIGALIGSLSVIVLRNGLIILGVNERVIEGIQGLVLLIIVFLTYIKNKDGIWQ</sequence>
<feature type="transmembrane region" description="Helical" evidence="9">
    <location>
        <begin position="48"/>
        <end position="67"/>
    </location>
</feature>
<feature type="transmembrane region" description="Helical" evidence="9">
    <location>
        <begin position="292"/>
        <end position="310"/>
    </location>
</feature>
<evidence type="ECO:0000313" key="10">
    <source>
        <dbReference type="EMBL" id="MCU6726189.1"/>
    </source>
</evidence>
<name>A0ABT2SNU1_9FIRM</name>
<organism evidence="10 11">
    <name type="scientific">Muricoprocola aceti</name>
    <dbReference type="NCBI Taxonomy" id="2981772"/>
    <lineage>
        <taxon>Bacteria</taxon>
        <taxon>Bacillati</taxon>
        <taxon>Bacillota</taxon>
        <taxon>Clostridia</taxon>
        <taxon>Lachnospirales</taxon>
        <taxon>Lachnospiraceae</taxon>
        <taxon>Muricoprocola</taxon>
    </lineage>
</organism>
<feature type="transmembrane region" description="Helical" evidence="9">
    <location>
        <begin position="121"/>
        <end position="141"/>
    </location>
</feature>
<comment type="subcellular location">
    <subcellularLocation>
        <location evidence="1">Cell membrane</location>
        <topology evidence="1">Multi-pass membrane protein</topology>
    </subcellularLocation>
</comment>
<evidence type="ECO:0000256" key="4">
    <source>
        <dbReference type="ARBA" id="ARBA00022519"/>
    </source>
</evidence>
<keyword evidence="3" id="KW-1003">Cell membrane</keyword>
<keyword evidence="6 9" id="KW-1133">Transmembrane helix</keyword>
<feature type="transmembrane region" description="Helical" evidence="9">
    <location>
        <begin position="12"/>
        <end position="36"/>
    </location>
</feature>
<dbReference type="InterPro" id="IPR001851">
    <property type="entry name" value="ABC_transp_permease"/>
</dbReference>
<keyword evidence="5 9" id="KW-0812">Transmembrane</keyword>
<dbReference type="Pfam" id="PF02653">
    <property type="entry name" value="BPD_transp_2"/>
    <property type="match status" value="1"/>
</dbReference>
<feature type="transmembrane region" description="Helical" evidence="9">
    <location>
        <begin position="161"/>
        <end position="180"/>
    </location>
</feature>
<keyword evidence="11" id="KW-1185">Reference proteome</keyword>
<feature type="transmembrane region" description="Helical" evidence="9">
    <location>
        <begin position="211"/>
        <end position="230"/>
    </location>
</feature>
<evidence type="ECO:0000256" key="9">
    <source>
        <dbReference type="SAM" id="Phobius"/>
    </source>
</evidence>
<comment type="caution">
    <text evidence="10">The sequence shown here is derived from an EMBL/GenBank/DDBJ whole genome shotgun (WGS) entry which is preliminary data.</text>
</comment>
<evidence type="ECO:0000256" key="2">
    <source>
        <dbReference type="ARBA" id="ARBA00022448"/>
    </source>
</evidence>
<proteinExistence type="predicted"/>
<evidence type="ECO:0000256" key="3">
    <source>
        <dbReference type="ARBA" id="ARBA00022475"/>
    </source>
</evidence>
<keyword evidence="7 9" id="KW-0472">Membrane</keyword>
<feature type="transmembrane region" description="Helical" evidence="9">
    <location>
        <begin position="97"/>
        <end position="114"/>
    </location>
</feature>
<evidence type="ECO:0000256" key="5">
    <source>
        <dbReference type="ARBA" id="ARBA00022692"/>
    </source>
</evidence>
<keyword evidence="4" id="KW-0997">Cell inner membrane</keyword>
<dbReference type="RefSeq" id="WP_262655467.1">
    <property type="nucleotide sequence ID" value="NZ_JAOQKE010000020.1"/>
</dbReference>
<dbReference type="EMBL" id="JAOQKE010000020">
    <property type="protein sequence ID" value="MCU6726189.1"/>
    <property type="molecule type" value="Genomic_DNA"/>
</dbReference>
<accession>A0ABT2SNU1</accession>
<evidence type="ECO:0000256" key="1">
    <source>
        <dbReference type="ARBA" id="ARBA00004651"/>
    </source>
</evidence>
<feature type="transmembrane region" description="Helical" evidence="9">
    <location>
        <begin position="242"/>
        <end position="260"/>
    </location>
</feature>
<keyword evidence="2" id="KW-0813">Transport</keyword>
<evidence type="ECO:0000256" key="8">
    <source>
        <dbReference type="ARBA" id="ARBA00039381"/>
    </source>
</evidence>
<feature type="transmembrane region" description="Helical" evidence="9">
    <location>
        <begin position="74"/>
        <end position="91"/>
    </location>
</feature>
<dbReference type="CDD" id="cd06579">
    <property type="entry name" value="TM_PBP1_transp_AraH_like"/>
    <property type="match status" value="1"/>
</dbReference>
<dbReference type="PANTHER" id="PTHR32196">
    <property type="entry name" value="ABC TRANSPORTER PERMEASE PROTEIN YPHD-RELATED-RELATED"/>
    <property type="match status" value="1"/>
</dbReference>
<dbReference type="PANTHER" id="PTHR32196:SF71">
    <property type="entry name" value="AUTOINDUCER 2 IMPORT SYSTEM PERMEASE PROTEIN LSRD"/>
    <property type="match status" value="1"/>
</dbReference>